<evidence type="ECO:0000313" key="2">
    <source>
        <dbReference type="Proteomes" id="UP000608420"/>
    </source>
</evidence>
<comment type="caution">
    <text evidence="1">The sequence shown here is derived from an EMBL/GenBank/DDBJ whole genome shotgun (WGS) entry which is preliminary data.</text>
</comment>
<dbReference type="Proteomes" id="UP000608420">
    <property type="component" value="Unassembled WGS sequence"/>
</dbReference>
<name>A0ABQ1VWW9_9BACL</name>
<keyword evidence="2" id="KW-1185">Reference proteome</keyword>
<proteinExistence type="predicted"/>
<sequence>MRTERQKLAQDTPFETSLHLFHGEMPGPVVMTSGSIYSVQQLVKHFMREAGLIKS</sequence>
<dbReference type="EMBL" id="BMIW01000016">
    <property type="protein sequence ID" value="GGG01658.1"/>
    <property type="molecule type" value="Genomic_DNA"/>
</dbReference>
<accession>A0ABQ1VWW9</accession>
<reference evidence="2" key="1">
    <citation type="journal article" date="2019" name="Int. J. Syst. Evol. Microbiol.">
        <title>The Global Catalogue of Microorganisms (GCM) 10K type strain sequencing project: providing services to taxonomists for standard genome sequencing and annotation.</title>
        <authorList>
            <consortium name="The Broad Institute Genomics Platform"/>
            <consortium name="The Broad Institute Genome Sequencing Center for Infectious Disease"/>
            <person name="Wu L."/>
            <person name="Ma J."/>
        </authorList>
    </citation>
    <scope>NUCLEOTIDE SEQUENCE [LARGE SCALE GENOMIC DNA]</scope>
    <source>
        <strain evidence="2">CGMCC 1.15420</strain>
    </source>
</reference>
<evidence type="ECO:0000313" key="1">
    <source>
        <dbReference type="EMBL" id="GGG01658.1"/>
    </source>
</evidence>
<gene>
    <name evidence="1" type="ORF">GCM10010913_24190</name>
</gene>
<protein>
    <submittedName>
        <fullName evidence="1">Uncharacterized protein</fullName>
    </submittedName>
</protein>
<organism evidence="1 2">
    <name type="scientific">Paenibacillus aceti</name>
    <dbReference type="NCBI Taxonomy" id="1820010"/>
    <lineage>
        <taxon>Bacteria</taxon>
        <taxon>Bacillati</taxon>
        <taxon>Bacillota</taxon>
        <taxon>Bacilli</taxon>
        <taxon>Bacillales</taxon>
        <taxon>Paenibacillaceae</taxon>
        <taxon>Paenibacillus</taxon>
    </lineage>
</organism>